<comment type="caution">
    <text evidence="7">The sequence shown here is derived from an EMBL/GenBank/DDBJ whole genome shotgun (WGS) entry which is preliminary data.</text>
</comment>
<name>A0A4S3JI80_9EURO</name>
<keyword evidence="1" id="KW-0479">Metal-binding</keyword>
<dbReference type="InterPro" id="IPR052360">
    <property type="entry name" value="Transcr_Regulatory_Proteins"/>
</dbReference>
<dbReference type="GO" id="GO:0046872">
    <property type="term" value="F:metal ion binding"/>
    <property type="evidence" value="ECO:0007669"/>
    <property type="project" value="UniProtKB-KW"/>
</dbReference>
<organism evidence="7 8">
    <name type="scientific">Aspergillus tanneri</name>
    <dbReference type="NCBI Taxonomy" id="1220188"/>
    <lineage>
        <taxon>Eukaryota</taxon>
        <taxon>Fungi</taxon>
        <taxon>Dikarya</taxon>
        <taxon>Ascomycota</taxon>
        <taxon>Pezizomycotina</taxon>
        <taxon>Eurotiomycetes</taxon>
        <taxon>Eurotiomycetidae</taxon>
        <taxon>Eurotiales</taxon>
        <taxon>Aspergillaceae</taxon>
        <taxon>Aspergillus</taxon>
        <taxon>Aspergillus subgen. Circumdati</taxon>
    </lineage>
</organism>
<keyword evidence="3" id="KW-0805">Transcription regulation</keyword>
<sequence>MSRPQAMLAASVSAPVGASLTLANIEAQSFMYFREYTTREIPFNSPTRNTLFSMRHLTEAHHVFALRQYVKAMGHLRTRLAEIGGGRQAAEIALVAVLSGMPSQVHRGHSRGCDYLVVKQERQALVDQLTDIFARLDIDTMSFGERAPVFRIVSPEDIIGIELVLPADFQSVDQALYILDRLNTQWLLAFQRLTVKKGVSSDKGAAAAILVEIRYFYMFFQRFTCRNYIETSYDQFNSMFERIVLLCRMLVDGMSPSNTTPLTTPEVTFTLDSGAIPSLYLTAIKCRESSIRREAISLLHRYPCQEGMWEPTMIAKYVEEIVNLEERAAASTKKDISTPLKCKDVTEASRFSDVILAATENPQLGRLVCARFLQETTGGLLSWSI</sequence>
<evidence type="ECO:0000256" key="6">
    <source>
        <dbReference type="ARBA" id="ARBA00023242"/>
    </source>
</evidence>
<keyword evidence="8" id="KW-1185">Reference proteome</keyword>
<evidence type="ECO:0000256" key="2">
    <source>
        <dbReference type="ARBA" id="ARBA00022833"/>
    </source>
</evidence>
<reference evidence="7 8" key="1">
    <citation type="submission" date="2019-03" db="EMBL/GenBank/DDBJ databases">
        <title>The genome sequence of a newly discovered highly antifungal drug resistant Aspergillus species, Aspergillus tanneri NIH 1004.</title>
        <authorList>
            <person name="Mounaud S."/>
            <person name="Singh I."/>
            <person name="Joardar V."/>
            <person name="Pakala S."/>
            <person name="Pakala S."/>
            <person name="Venepally P."/>
            <person name="Hoover J."/>
            <person name="Nierman W."/>
            <person name="Chung J."/>
            <person name="Losada L."/>
        </authorList>
    </citation>
    <scope>NUCLEOTIDE SEQUENCE [LARGE SCALE GENOMIC DNA]</scope>
    <source>
        <strain evidence="7 8">NIH1004</strain>
    </source>
</reference>
<dbReference type="AlphaFoldDB" id="A0A4S3JI80"/>
<keyword evidence="6" id="KW-0539">Nucleus</keyword>
<protein>
    <submittedName>
        <fullName evidence="7">Uncharacterized protein</fullName>
    </submittedName>
</protein>
<dbReference type="EMBL" id="SOSA01000217">
    <property type="protein sequence ID" value="THC94267.1"/>
    <property type="molecule type" value="Genomic_DNA"/>
</dbReference>
<keyword evidence="4" id="KW-0238">DNA-binding</keyword>
<keyword evidence="5" id="KW-0804">Transcription</keyword>
<dbReference type="VEuPathDB" id="FungiDB:EYZ11_006240"/>
<evidence type="ECO:0000313" key="7">
    <source>
        <dbReference type="EMBL" id="THC94267.1"/>
    </source>
</evidence>
<evidence type="ECO:0000256" key="5">
    <source>
        <dbReference type="ARBA" id="ARBA00023163"/>
    </source>
</evidence>
<dbReference type="Proteomes" id="UP000308092">
    <property type="component" value="Unassembled WGS sequence"/>
</dbReference>
<dbReference type="PANTHER" id="PTHR36206:SF12">
    <property type="entry name" value="ASPERCRYPTIN BIOSYNTHESIS CLUSTER-SPECIFIC TRANSCRIPTION REGULATOR ATNN-RELATED"/>
    <property type="match status" value="1"/>
</dbReference>
<dbReference type="GO" id="GO:0003677">
    <property type="term" value="F:DNA binding"/>
    <property type="evidence" value="ECO:0007669"/>
    <property type="project" value="UniProtKB-KW"/>
</dbReference>
<proteinExistence type="predicted"/>
<accession>A0A4S3JI80</accession>
<evidence type="ECO:0000256" key="4">
    <source>
        <dbReference type="ARBA" id="ARBA00023125"/>
    </source>
</evidence>
<evidence type="ECO:0000256" key="3">
    <source>
        <dbReference type="ARBA" id="ARBA00023015"/>
    </source>
</evidence>
<dbReference type="STRING" id="1220188.A0A4S3JI80"/>
<evidence type="ECO:0000313" key="8">
    <source>
        <dbReference type="Proteomes" id="UP000308092"/>
    </source>
</evidence>
<evidence type="ECO:0000256" key="1">
    <source>
        <dbReference type="ARBA" id="ARBA00022723"/>
    </source>
</evidence>
<dbReference type="PANTHER" id="PTHR36206">
    <property type="entry name" value="ASPERCRYPTIN BIOSYNTHESIS CLUSTER-SPECIFIC TRANSCRIPTION REGULATOR ATNN-RELATED"/>
    <property type="match status" value="1"/>
</dbReference>
<gene>
    <name evidence="7" type="ORF">EYZ11_006240</name>
</gene>
<keyword evidence="2" id="KW-0862">Zinc</keyword>